<evidence type="ECO:0000256" key="3">
    <source>
        <dbReference type="SAM" id="SignalP"/>
    </source>
</evidence>
<accession>A0ABM8S3W8</accession>
<organism evidence="5 6">
    <name type="scientific">Nitrospira defluvii</name>
    <dbReference type="NCBI Taxonomy" id="330214"/>
    <lineage>
        <taxon>Bacteria</taxon>
        <taxon>Pseudomonadati</taxon>
        <taxon>Nitrospirota</taxon>
        <taxon>Nitrospiria</taxon>
        <taxon>Nitrospirales</taxon>
        <taxon>Nitrospiraceae</taxon>
        <taxon>Nitrospira</taxon>
    </lineage>
</organism>
<feature type="compositionally biased region" description="Low complexity" evidence="1">
    <location>
        <begin position="85"/>
        <end position="98"/>
    </location>
</feature>
<dbReference type="SMART" id="SM00978">
    <property type="entry name" value="Tim44"/>
    <property type="match status" value="1"/>
</dbReference>
<evidence type="ECO:0000313" key="5">
    <source>
        <dbReference type="EMBL" id="CAE6787642.1"/>
    </source>
</evidence>
<dbReference type="InterPro" id="IPR032710">
    <property type="entry name" value="NTF2-like_dom_sf"/>
</dbReference>
<keyword evidence="3" id="KW-0732">Signal</keyword>
<evidence type="ECO:0000256" key="2">
    <source>
        <dbReference type="SAM" id="Phobius"/>
    </source>
</evidence>
<dbReference type="PANTHER" id="PTHR41542">
    <property type="entry name" value="BLL5807 PROTEIN"/>
    <property type="match status" value="1"/>
</dbReference>
<comment type="caution">
    <text evidence="5">The sequence shown here is derived from an EMBL/GenBank/DDBJ whole genome shotgun (WGS) entry which is preliminary data.</text>
</comment>
<feature type="signal peptide" evidence="3">
    <location>
        <begin position="1"/>
        <end position="27"/>
    </location>
</feature>
<dbReference type="EMBL" id="CAJNBJ010000018">
    <property type="protein sequence ID" value="CAE6787642.1"/>
    <property type="molecule type" value="Genomic_DNA"/>
</dbReference>
<feature type="compositionally biased region" description="Low complexity" evidence="1">
    <location>
        <begin position="47"/>
        <end position="56"/>
    </location>
</feature>
<dbReference type="Pfam" id="PF04280">
    <property type="entry name" value="Tim44"/>
    <property type="match status" value="1"/>
</dbReference>
<gene>
    <name evidence="5" type="ORF">NSPZN2_50190</name>
</gene>
<dbReference type="SUPFAM" id="SSF54427">
    <property type="entry name" value="NTF2-like"/>
    <property type="match status" value="1"/>
</dbReference>
<evidence type="ECO:0000313" key="6">
    <source>
        <dbReference type="Proteomes" id="UP000675880"/>
    </source>
</evidence>
<feature type="compositionally biased region" description="Gly residues" evidence="1">
    <location>
        <begin position="31"/>
        <end position="46"/>
    </location>
</feature>
<proteinExistence type="predicted"/>
<reference evidence="5 6" key="1">
    <citation type="submission" date="2021-02" db="EMBL/GenBank/DDBJ databases">
        <authorList>
            <person name="Han P."/>
        </authorList>
    </citation>
    <scope>NUCLEOTIDE SEQUENCE [LARGE SCALE GENOMIC DNA]</scope>
    <source>
        <strain evidence="5">Candidatus Nitrospira sp. ZN2</strain>
    </source>
</reference>
<feature type="transmembrane region" description="Helical" evidence="2">
    <location>
        <begin position="150"/>
        <end position="167"/>
    </location>
</feature>
<evidence type="ECO:0000256" key="1">
    <source>
        <dbReference type="SAM" id="MobiDB-lite"/>
    </source>
</evidence>
<sequence length="345" mass="35823">MHSVNTTKLMAACLVCALVGVPTLSFAKARGGSGGGFSSGSRGGSSSGSMGSRGSRTYQDNGAKPIEQSTTARPSATPPPSAVGSASSTSRPAPAAQPSWIQRNPLLAGIAGGLAGTWLGHMIFGATDTSARTTEGAEGEQAAAGGGSNGMLLLLMLMGGGALWWYMRSRRTPAPNFSGLARTSAASGSLLAESSRAGFGTAAVEDEEITSSDKAAFQQALTDIQSAWSRQDLSGLRRLVTPEMLEYFSTGLAEQASEGVANRVEDVELGRAEVLESWNEGATRYATVSLSWTARDYSVSLTKQPGEAGYVVEGDAERSVKTTEVWTFMRFGKGTWLLSAIQQAA</sequence>
<dbReference type="PANTHER" id="PTHR41542:SF1">
    <property type="entry name" value="BLL5807 PROTEIN"/>
    <property type="match status" value="1"/>
</dbReference>
<keyword evidence="2" id="KW-1133">Transmembrane helix</keyword>
<evidence type="ECO:0000259" key="4">
    <source>
        <dbReference type="SMART" id="SM00978"/>
    </source>
</evidence>
<keyword evidence="2" id="KW-0472">Membrane</keyword>
<feature type="chain" id="PRO_5046612258" evidence="3">
    <location>
        <begin position="28"/>
        <end position="345"/>
    </location>
</feature>
<feature type="domain" description="Tim44-like" evidence="4">
    <location>
        <begin position="195"/>
        <end position="343"/>
    </location>
</feature>
<keyword evidence="2" id="KW-0812">Transmembrane</keyword>
<keyword evidence="6" id="KW-1185">Reference proteome</keyword>
<dbReference type="InterPro" id="IPR007379">
    <property type="entry name" value="Tim44-like_dom"/>
</dbReference>
<protein>
    <submittedName>
        <fullName evidence="5">Tim44 domain-containing protein</fullName>
    </submittedName>
</protein>
<feature type="region of interest" description="Disordered" evidence="1">
    <location>
        <begin position="30"/>
        <end position="98"/>
    </location>
</feature>
<dbReference type="Gene3D" id="3.10.450.240">
    <property type="match status" value="1"/>
</dbReference>
<dbReference type="Proteomes" id="UP000675880">
    <property type="component" value="Unassembled WGS sequence"/>
</dbReference>
<name>A0ABM8S3W8_9BACT</name>